<proteinExistence type="predicted"/>
<comment type="caution">
    <text evidence="1">The sequence shown here is derived from an EMBL/GenBank/DDBJ whole genome shotgun (WGS) entry which is preliminary data.</text>
</comment>
<reference evidence="2" key="1">
    <citation type="journal article" date="2022" name="Mol. Ecol. Resour.">
        <title>The genomes of chicory, endive, great burdock and yacon provide insights into Asteraceae palaeo-polyploidization history and plant inulin production.</title>
        <authorList>
            <person name="Fan W."/>
            <person name="Wang S."/>
            <person name="Wang H."/>
            <person name="Wang A."/>
            <person name="Jiang F."/>
            <person name="Liu H."/>
            <person name="Zhao H."/>
            <person name="Xu D."/>
            <person name="Zhang Y."/>
        </authorList>
    </citation>
    <scope>NUCLEOTIDE SEQUENCE [LARGE SCALE GENOMIC DNA]</scope>
    <source>
        <strain evidence="2">cv. Punajuju</strain>
    </source>
</reference>
<gene>
    <name evidence="1" type="ORF">L2E82_39955</name>
</gene>
<sequence length="231" mass="25648">MSWKGEFDGALDVDFHFNIENGHTKMSNGVVPSSHSRKSGISYMELSLPLRLLFVLFSDEQLVLCSISKRGLKQADSVKPEYRLGSGDAVCASISPDQQILAVGTRRGVIELYEISEPVSLIRSVSLHDWGYSMDDTGAVSSISWTPDSSAFAVGWKLRGLTVWSISGCRLIEDGMYLAVAGLHGLILYDIRLNRWRFFGDVTQEQKIQCTGLLWMGKIVVVCNYIEATDM</sequence>
<dbReference type="Proteomes" id="UP001055811">
    <property type="component" value="Linkage Group LG07"/>
</dbReference>
<evidence type="ECO:0000313" key="1">
    <source>
        <dbReference type="EMBL" id="KAI3710181.1"/>
    </source>
</evidence>
<name>A0ACB9AJP3_CICIN</name>
<accession>A0ACB9AJP3</accession>
<keyword evidence="2" id="KW-1185">Reference proteome</keyword>
<evidence type="ECO:0000313" key="2">
    <source>
        <dbReference type="Proteomes" id="UP001055811"/>
    </source>
</evidence>
<protein>
    <submittedName>
        <fullName evidence="1">Uncharacterized protein</fullName>
    </submittedName>
</protein>
<reference evidence="1 2" key="2">
    <citation type="journal article" date="2022" name="Mol. Ecol. Resour.">
        <title>The genomes of chicory, endive, great burdock and yacon provide insights into Asteraceae paleo-polyploidization history and plant inulin production.</title>
        <authorList>
            <person name="Fan W."/>
            <person name="Wang S."/>
            <person name="Wang H."/>
            <person name="Wang A."/>
            <person name="Jiang F."/>
            <person name="Liu H."/>
            <person name="Zhao H."/>
            <person name="Xu D."/>
            <person name="Zhang Y."/>
        </authorList>
    </citation>
    <scope>NUCLEOTIDE SEQUENCE [LARGE SCALE GENOMIC DNA]</scope>
    <source>
        <strain evidence="2">cv. Punajuju</strain>
        <tissue evidence="1">Leaves</tissue>
    </source>
</reference>
<dbReference type="EMBL" id="CM042015">
    <property type="protein sequence ID" value="KAI3710181.1"/>
    <property type="molecule type" value="Genomic_DNA"/>
</dbReference>
<organism evidence="1 2">
    <name type="scientific">Cichorium intybus</name>
    <name type="common">Chicory</name>
    <dbReference type="NCBI Taxonomy" id="13427"/>
    <lineage>
        <taxon>Eukaryota</taxon>
        <taxon>Viridiplantae</taxon>
        <taxon>Streptophyta</taxon>
        <taxon>Embryophyta</taxon>
        <taxon>Tracheophyta</taxon>
        <taxon>Spermatophyta</taxon>
        <taxon>Magnoliopsida</taxon>
        <taxon>eudicotyledons</taxon>
        <taxon>Gunneridae</taxon>
        <taxon>Pentapetalae</taxon>
        <taxon>asterids</taxon>
        <taxon>campanulids</taxon>
        <taxon>Asterales</taxon>
        <taxon>Asteraceae</taxon>
        <taxon>Cichorioideae</taxon>
        <taxon>Cichorieae</taxon>
        <taxon>Cichoriinae</taxon>
        <taxon>Cichorium</taxon>
    </lineage>
</organism>